<feature type="region of interest" description="Disordered" evidence="2">
    <location>
        <begin position="917"/>
        <end position="970"/>
    </location>
</feature>
<feature type="compositionally biased region" description="Low complexity" evidence="2">
    <location>
        <begin position="1"/>
        <end position="17"/>
    </location>
</feature>
<dbReference type="PANTHER" id="PTHR33096">
    <property type="entry name" value="CXC2 DOMAIN-CONTAINING PROTEIN"/>
    <property type="match status" value="1"/>
</dbReference>
<dbReference type="AlphaFoldDB" id="A0AAW0BAI2"/>
<dbReference type="InterPro" id="IPR040521">
    <property type="entry name" value="KDZ"/>
</dbReference>
<feature type="compositionally biased region" description="Pro residues" evidence="2">
    <location>
        <begin position="940"/>
        <end position="949"/>
    </location>
</feature>
<feature type="compositionally biased region" description="Acidic residues" evidence="2">
    <location>
        <begin position="956"/>
        <end position="970"/>
    </location>
</feature>
<evidence type="ECO:0008006" key="5">
    <source>
        <dbReference type="Google" id="ProtNLM"/>
    </source>
</evidence>
<accession>A0AAW0BAI2</accession>
<feature type="region of interest" description="Disordered" evidence="2">
    <location>
        <begin position="1"/>
        <end position="37"/>
    </location>
</feature>
<dbReference type="Proteomes" id="UP001362999">
    <property type="component" value="Unassembled WGS sequence"/>
</dbReference>
<feature type="compositionally biased region" description="Polar residues" evidence="2">
    <location>
        <begin position="18"/>
        <end position="28"/>
    </location>
</feature>
<keyword evidence="1" id="KW-0175">Coiled coil</keyword>
<sequence>MPSVRTTRNRTSATSSSKAIRTSASLRQKSGRVVSAQKTLKSTAIRVAQEEEAERHAQRLQNMSRRQRRELEQLQDIPEVDFDDDFEDDVLHGRATAQISHEGDAFAREARTNAELFEEIRKDQRKQYPDKRTRRNRTQIQVDAFAPQLERMADTYMDWSVEIGEEDGLASTYRLPEGTRVQGIRKVVVVDIFAASREDLHFVAGDALEACSCIRQGWIPSSPTTPTAVITIRALEIFRVTRLRCPRLGIQAFVRALCDIHGVAPRPWLTTQFSVAFDVYLAVRAIVDRRVQVALGRHTPNWRLKNACPACLYPLQGEPTLKIPIMATFDGNNSLSRSDLCEKSEVDESGAWIQGASKARRDNRVAPGDYYIPREEVNRWAKDAGVDVMKSFAAEGLEDEHDGACRERWQNMKESVTSRAYGMYDETGIFLCLCRHGFVLVVEDMVKSGELSKYALSVTAHLLKVLGKLAIGYDIGCLLDKLVKAHPELSALAEEKGFKALVGAFHGHGHNRLCGIDYLMTYVEGVGLEALEGCESFFSKSNALASTTRHASRFHRQQAITTYLKHTDTFDTYSGLVSLLSSKYRRALEIRSTYQTLRQAMRELGVQSRDEFQQWREKERAHLRTLSKEPVQETLEMEYYQKLVNLREAEENTSAILNAPPPPAEANADYAEAVKTTRRLEAQRRHALELHERALKAVQDLEIRLLVQRRWRPEDAEWRAAATLVSHRRYQRTLDSLQGLIIARMFELGKCNMSGTGYKLRKHIAKALQARSKAVKAAIDRYNEAARAMQPPKPTLEWEEVVEYAFLADFDLLREGREDIREEKWAQPAGRAAMDQHYKLLRADEEIQRLNIEIRRLVTHMRDEEQFLTREEGRLQEEGKGALAYQVRLLREERGRFTERHTAQLLKLRSIPGFTGSLTPGVSISRERHEPVARNQDTDMPPPSTPPPELESTQSGDDDGDDDHSGDEDYDLAEAFLNIIRISQDSGGGVSDVTYIDS</sequence>
<evidence type="ECO:0000313" key="4">
    <source>
        <dbReference type="Proteomes" id="UP001362999"/>
    </source>
</evidence>
<gene>
    <name evidence="3" type="ORF">R3P38DRAFT_3317457</name>
</gene>
<evidence type="ECO:0000256" key="1">
    <source>
        <dbReference type="SAM" id="Coils"/>
    </source>
</evidence>
<evidence type="ECO:0000256" key="2">
    <source>
        <dbReference type="SAM" id="MobiDB-lite"/>
    </source>
</evidence>
<dbReference type="EMBL" id="JAWWNJ010000036">
    <property type="protein sequence ID" value="KAK7023265.1"/>
    <property type="molecule type" value="Genomic_DNA"/>
</dbReference>
<comment type="caution">
    <text evidence="3">The sequence shown here is derived from an EMBL/GenBank/DDBJ whole genome shotgun (WGS) entry which is preliminary data.</text>
</comment>
<reference evidence="3 4" key="1">
    <citation type="journal article" date="2024" name="J Genomics">
        <title>Draft genome sequencing and assembly of Favolaschia claudopus CIRM-BRFM 2984 isolated from oak limbs.</title>
        <authorList>
            <person name="Navarro D."/>
            <person name="Drula E."/>
            <person name="Chaduli D."/>
            <person name="Cazenave R."/>
            <person name="Ahrendt S."/>
            <person name="Wang J."/>
            <person name="Lipzen A."/>
            <person name="Daum C."/>
            <person name="Barry K."/>
            <person name="Grigoriev I.V."/>
            <person name="Favel A."/>
            <person name="Rosso M.N."/>
            <person name="Martin F."/>
        </authorList>
    </citation>
    <scope>NUCLEOTIDE SEQUENCE [LARGE SCALE GENOMIC DNA]</scope>
    <source>
        <strain evidence="3 4">CIRM-BRFM 2984</strain>
    </source>
</reference>
<name>A0AAW0BAI2_9AGAR</name>
<evidence type="ECO:0000313" key="3">
    <source>
        <dbReference type="EMBL" id="KAK7023265.1"/>
    </source>
</evidence>
<dbReference type="PANTHER" id="PTHR33096:SF1">
    <property type="entry name" value="CXC1-LIKE CYSTEINE CLUSTER ASSOCIATED WITH KDZ TRANSPOSASES DOMAIN-CONTAINING PROTEIN"/>
    <property type="match status" value="1"/>
</dbReference>
<feature type="coiled-coil region" evidence="1">
    <location>
        <begin position="46"/>
        <end position="77"/>
    </location>
</feature>
<keyword evidence="4" id="KW-1185">Reference proteome</keyword>
<dbReference type="Pfam" id="PF18758">
    <property type="entry name" value="KDZ"/>
    <property type="match status" value="1"/>
</dbReference>
<proteinExistence type="predicted"/>
<organism evidence="3 4">
    <name type="scientific">Favolaschia claudopus</name>
    <dbReference type="NCBI Taxonomy" id="2862362"/>
    <lineage>
        <taxon>Eukaryota</taxon>
        <taxon>Fungi</taxon>
        <taxon>Dikarya</taxon>
        <taxon>Basidiomycota</taxon>
        <taxon>Agaricomycotina</taxon>
        <taxon>Agaricomycetes</taxon>
        <taxon>Agaricomycetidae</taxon>
        <taxon>Agaricales</taxon>
        <taxon>Marasmiineae</taxon>
        <taxon>Mycenaceae</taxon>
        <taxon>Favolaschia</taxon>
    </lineage>
</organism>
<protein>
    <recommendedName>
        <fullName evidence="5">CxC1-like cysteine cluster associated with KDZ transposases domain-containing protein</fullName>
    </recommendedName>
</protein>